<gene>
    <name evidence="2" type="ORF">DWW18_11550</name>
    <name evidence="3" type="ORF">DWZ68_05805</name>
</gene>
<evidence type="ECO:0000313" key="2">
    <source>
        <dbReference type="EMBL" id="RGV33238.1"/>
    </source>
</evidence>
<sequence>MKKVLFLLCLIAILSACNQSESVTLIQEETPEIGSRAKVEENQQPNVYVEEGCLVFKNFNVRDSIINMLEQLSDEQRISWEKNLGFISAKTYYAPYFYEYDNVTSEDESHLFAEKYTSILDITENEDGAIDVDYPFVTPNFETILTSDGQVKIGDALYIYKKDRRIIIHLADIQKIDKYKNTLLSSKEDNVDVIYNGDAKIMFRGNVVKDISLANSGGYIKSGKKKYSWELIYSLEKVMIDKSSFRNHVYLRLYQKAKKKYLGGWHDYSTKYSIHGTFVSIQGNGINTQYYGDEHSIERKSGANYTFFHLETPGVFNYGGEEHPRLNIVVRADHKSSFLSWPGYQLDYTGYTGSGTELYIFATTPPSKLYY</sequence>
<dbReference type="AlphaFoldDB" id="A0A412WZE7"/>
<evidence type="ECO:0000313" key="5">
    <source>
        <dbReference type="Proteomes" id="UP000286038"/>
    </source>
</evidence>
<dbReference type="Proteomes" id="UP000286038">
    <property type="component" value="Unassembled WGS sequence"/>
</dbReference>
<proteinExistence type="predicted"/>
<dbReference type="PROSITE" id="PS51257">
    <property type="entry name" value="PROKAR_LIPOPROTEIN"/>
    <property type="match status" value="1"/>
</dbReference>
<keyword evidence="1" id="KW-0732">Signal</keyword>
<name>A0A412WZE7_9BACT</name>
<dbReference type="EMBL" id="QRZA01000014">
    <property type="protein sequence ID" value="RGV33238.1"/>
    <property type="molecule type" value="Genomic_DNA"/>
</dbReference>
<dbReference type="RefSeq" id="WP_118260672.1">
    <property type="nucleotide sequence ID" value="NZ_CABJDM010000004.1"/>
</dbReference>
<evidence type="ECO:0000313" key="3">
    <source>
        <dbReference type="EMBL" id="RHM45432.1"/>
    </source>
</evidence>
<evidence type="ECO:0000256" key="1">
    <source>
        <dbReference type="SAM" id="SignalP"/>
    </source>
</evidence>
<dbReference type="EMBL" id="QRPV01000004">
    <property type="protein sequence ID" value="RHM45432.1"/>
    <property type="molecule type" value="Genomic_DNA"/>
</dbReference>
<organism evidence="2 4">
    <name type="scientific">Butyricimonas virosa</name>
    <dbReference type="NCBI Taxonomy" id="544645"/>
    <lineage>
        <taxon>Bacteria</taxon>
        <taxon>Pseudomonadati</taxon>
        <taxon>Bacteroidota</taxon>
        <taxon>Bacteroidia</taxon>
        <taxon>Bacteroidales</taxon>
        <taxon>Odoribacteraceae</taxon>
        <taxon>Butyricimonas</taxon>
    </lineage>
</organism>
<accession>A0A412WZE7</accession>
<protein>
    <recommendedName>
        <fullName evidence="6">DUF4848 domain-containing protein</fullName>
    </recommendedName>
</protein>
<comment type="caution">
    <text evidence="2">The sequence shown here is derived from an EMBL/GenBank/DDBJ whole genome shotgun (WGS) entry which is preliminary data.</text>
</comment>
<dbReference type="STRING" id="1121130.GCA_000519105_00025"/>
<evidence type="ECO:0000313" key="4">
    <source>
        <dbReference type="Proteomes" id="UP000283589"/>
    </source>
</evidence>
<dbReference type="Proteomes" id="UP000283589">
    <property type="component" value="Unassembled WGS sequence"/>
</dbReference>
<feature type="chain" id="PRO_5036349229" description="DUF4848 domain-containing protein" evidence="1">
    <location>
        <begin position="19"/>
        <end position="371"/>
    </location>
</feature>
<feature type="signal peptide" evidence="1">
    <location>
        <begin position="1"/>
        <end position="18"/>
    </location>
</feature>
<reference evidence="4 5" key="1">
    <citation type="submission" date="2018-08" db="EMBL/GenBank/DDBJ databases">
        <title>A genome reference for cultivated species of the human gut microbiota.</title>
        <authorList>
            <person name="Zou Y."/>
            <person name="Xue W."/>
            <person name="Luo G."/>
        </authorList>
    </citation>
    <scope>NUCLEOTIDE SEQUENCE [LARGE SCALE GENOMIC DNA]</scope>
    <source>
        <strain evidence="2 4">AF14-49</strain>
        <strain evidence="3 5">AF34-33</strain>
    </source>
</reference>
<evidence type="ECO:0008006" key="6">
    <source>
        <dbReference type="Google" id="ProtNLM"/>
    </source>
</evidence>